<dbReference type="STRING" id="370764.SAMN04489810_0635"/>
<evidence type="ECO:0000313" key="2">
    <source>
        <dbReference type="Proteomes" id="UP000199009"/>
    </source>
</evidence>
<name>A0A1G7VAU9_9MICO</name>
<dbReference type="OrthoDB" id="5072755at2"/>
<proteinExistence type="predicted"/>
<accession>A0A1G7VAU9</accession>
<keyword evidence="2" id="KW-1185">Reference proteome</keyword>
<evidence type="ECO:0000313" key="1">
    <source>
        <dbReference type="EMBL" id="SDG56080.1"/>
    </source>
</evidence>
<dbReference type="AlphaFoldDB" id="A0A1G7VAU9"/>
<gene>
    <name evidence="1" type="ORF">SAMN04489810_0635</name>
</gene>
<sequence>MATPGYEASVWERYATEFALTFGDTPTRIRAVQAAYFEHEFDVDLITQLSGFPVWRIRQAVFAGPPRAVG</sequence>
<dbReference type="EMBL" id="LT629692">
    <property type="protein sequence ID" value="SDG56080.1"/>
    <property type="molecule type" value="Genomic_DNA"/>
</dbReference>
<dbReference type="Proteomes" id="UP000199009">
    <property type="component" value="Chromosome I"/>
</dbReference>
<reference evidence="1 2" key="1">
    <citation type="submission" date="2016-10" db="EMBL/GenBank/DDBJ databases">
        <authorList>
            <person name="de Groot N.N."/>
        </authorList>
    </citation>
    <scope>NUCLEOTIDE SEQUENCE [LARGE SCALE GENOMIC DNA]</scope>
    <source>
        <strain evidence="1 2">DSM 23142</strain>
    </source>
</reference>
<protein>
    <submittedName>
        <fullName evidence="1">Uncharacterized protein</fullName>
    </submittedName>
</protein>
<organism evidence="1 2">
    <name type="scientific">Microbacterium pygmaeum</name>
    <dbReference type="NCBI Taxonomy" id="370764"/>
    <lineage>
        <taxon>Bacteria</taxon>
        <taxon>Bacillati</taxon>
        <taxon>Actinomycetota</taxon>
        <taxon>Actinomycetes</taxon>
        <taxon>Micrococcales</taxon>
        <taxon>Microbacteriaceae</taxon>
        <taxon>Microbacterium</taxon>
    </lineage>
</organism>
<dbReference type="RefSeq" id="WP_091486156.1">
    <property type="nucleotide sequence ID" value="NZ_LT629692.1"/>
</dbReference>